<evidence type="ECO:0000313" key="3">
    <source>
        <dbReference type="Proteomes" id="UP000757435"/>
    </source>
</evidence>
<dbReference type="Proteomes" id="UP000757435">
    <property type="component" value="Unassembled WGS sequence"/>
</dbReference>
<evidence type="ECO:0008006" key="4">
    <source>
        <dbReference type="Google" id="ProtNLM"/>
    </source>
</evidence>
<evidence type="ECO:0000256" key="1">
    <source>
        <dbReference type="SAM" id="MobiDB-lite"/>
    </source>
</evidence>
<evidence type="ECO:0000313" key="2">
    <source>
        <dbReference type="EMBL" id="MBW4657572.1"/>
    </source>
</evidence>
<dbReference type="AlphaFoldDB" id="A0A951Q779"/>
<comment type="caution">
    <text evidence="2">The sequence shown here is derived from an EMBL/GenBank/DDBJ whole genome shotgun (WGS) entry which is preliminary data.</text>
</comment>
<dbReference type="EMBL" id="JAHHHD010000002">
    <property type="protein sequence ID" value="MBW4657572.1"/>
    <property type="molecule type" value="Genomic_DNA"/>
</dbReference>
<sequence>MAPRKLSESDKQEILSAYRQSDETTSTLAGQYSVSVSTISRILKQSLPEREYEILVQQKRSGVKVQPEQELLPGIEAELPDSLPDPQLDEIPSDLEEVLEQSILPKVEALTVEAFIEDPAPVQTDSKPKPPQLRQKRSHLKEDPEEQSIASPVVELDDPVPSVPKPQIVSLPRSKNTLKTPEILKSSAALTHQLEGLGGLDEDSLEDELDDDDLDGLDDDDLDSDLEDELDDETDPNDEGSFAEMQVRGDRKIQVMPLSEANIPRTCYVVVDRASELITRPLKDFAELGQIPAEEIQEKTLPIFDNHRIAKRFLRRMQRVVKVPDGQIFKKVSPYLQAKGITRLLIDGQIYSI</sequence>
<proteinExistence type="predicted"/>
<gene>
    <name evidence="2" type="ORF">KME15_02765</name>
</gene>
<reference evidence="2" key="1">
    <citation type="submission" date="2021-05" db="EMBL/GenBank/DDBJ databases">
        <authorList>
            <person name="Pietrasiak N."/>
            <person name="Ward R."/>
            <person name="Stajich J.E."/>
            <person name="Kurbessoian T."/>
        </authorList>
    </citation>
    <scope>NUCLEOTIDE SEQUENCE</scope>
    <source>
        <strain evidence="2">UHER 2000/2452</strain>
    </source>
</reference>
<reference evidence="2" key="2">
    <citation type="journal article" date="2022" name="Microbiol. Resour. Announc.">
        <title>Metagenome Sequencing to Explore Phylogenomics of Terrestrial Cyanobacteria.</title>
        <authorList>
            <person name="Ward R.D."/>
            <person name="Stajich J.E."/>
            <person name="Johansen J.R."/>
            <person name="Huntemann M."/>
            <person name="Clum A."/>
            <person name="Foster B."/>
            <person name="Foster B."/>
            <person name="Roux S."/>
            <person name="Palaniappan K."/>
            <person name="Varghese N."/>
            <person name="Mukherjee S."/>
            <person name="Reddy T.B.K."/>
            <person name="Daum C."/>
            <person name="Copeland A."/>
            <person name="Chen I.A."/>
            <person name="Ivanova N.N."/>
            <person name="Kyrpides N.C."/>
            <person name="Shapiro N."/>
            <person name="Eloe-Fadrosh E.A."/>
            <person name="Pietrasiak N."/>
        </authorList>
    </citation>
    <scope>NUCLEOTIDE SEQUENCE</scope>
    <source>
        <strain evidence="2">UHER 2000/2452</strain>
    </source>
</reference>
<feature type="region of interest" description="Disordered" evidence="1">
    <location>
        <begin position="118"/>
        <end position="175"/>
    </location>
</feature>
<feature type="compositionally biased region" description="Acidic residues" evidence="1">
    <location>
        <begin position="200"/>
        <end position="238"/>
    </location>
</feature>
<accession>A0A951Q779</accession>
<organism evidence="2 3">
    <name type="scientific">Drouetiella hepatica Uher 2000/2452</name>
    <dbReference type="NCBI Taxonomy" id="904376"/>
    <lineage>
        <taxon>Bacteria</taxon>
        <taxon>Bacillati</taxon>
        <taxon>Cyanobacteriota</taxon>
        <taxon>Cyanophyceae</taxon>
        <taxon>Oculatellales</taxon>
        <taxon>Oculatellaceae</taxon>
        <taxon>Drouetiella</taxon>
    </lineage>
</organism>
<name>A0A951Q779_9CYAN</name>
<feature type="region of interest" description="Disordered" evidence="1">
    <location>
        <begin position="197"/>
        <end position="242"/>
    </location>
</feature>
<protein>
    <recommendedName>
        <fullName evidence="4">Transposase</fullName>
    </recommendedName>
</protein>